<feature type="compositionally biased region" description="Polar residues" evidence="9">
    <location>
        <begin position="1651"/>
        <end position="1677"/>
    </location>
</feature>
<comment type="caution">
    <text evidence="14">The sequence shown here is derived from an EMBL/GenBank/DDBJ whole genome shotgun (WGS) entry which is preliminary data.</text>
</comment>
<protein>
    <recommendedName>
        <fullName evidence="16">E1A-binding protein p400</fullName>
    </recommendedName>
</protein>
<feature type="compositionally biased region" description="Basic and acidic residues" evidence="9">
    <location>
        <begin position="2064"/>
        <end position="2080"/>
    </location>
</feature>
<dbReference type="GO" id="GO:0004386">
    <property type="term" value="F:helicase activity"/>
    <property type="evidence" value="ECO:0007669"/>
    <property type="project" value="UniProtKB-KW"/>
</dbReference>
<reference evidence="14 15" key="1">
    <citation type="submission" date="2024-02" db="EMBL/GenBank/DDBJ databases">
        <title>Chromosome-level genome assembly of the Eurasian Minnow (Phoxinus phoxinus).</title>
        <authorList>
            <person name="Oriowo T.O."/>
            <person name="Martin S."/>
            <person name="Stange M."/>
            <person name="Chrysostomakis Y."/>
            <person name="Brown T."/>
            <person name="Winkler S."/>
            <person name="Kukowka S."/>
            <person name="Myers E.W."/>
            <person name="Bohne A."/>
        </authorList>
    </citation>
    <scope>NUCLEOTIDE SEQUENCE [LARGE SCALE GENOMIC DNA]</scope>
    <source>
        <strain evidence="14">ZFMK-TIS-60720</strain>
        <tissue evidence="14">Whole Organism</tissue>
    </source>
</reference>
<evidence type="ECO:0000259" key="12">
    <source>
        <dbReference type="PROSITE" id="PS51194"/>
    </source>
</evidence>
<keyword evidence="3" id="KW-0378">Hydrolase</keyword>
<dbReference type="Gene3D" id="3.40.50.300">
    <property type="entry name" value="P-loop containing nucleotide triphosphate hydrolases"/>
    <property type="match status" value="1"/>
</dbReference>
<dbReference type="GO" id="GO:0003682">
    <property type="term" value="F:chromatin binding"/>
    <property type="evidence" value="ECO:0007669"/>
    <property type="project" value="TreeGrafter"/>
</dbReference>
<dbReference type="GO" id="GO:0000812">
    <property type="term" value="C:Swr1 complex"/>
    <property type="evidence" value="ECO:0007669"/>
    <property type="project" value="TreeGrafter"/>
</dbReference>
<evidence type="ECO:0000256" key="8">
    <source>
        <dbReference type="ARBA" id="ARBA00023242"/>
    </source>
</evidence>
<evidence type="ECO:0000259" key="10">
    <source>
        <dbReference type="PROSITE" id="PS50090"/>
    </source>
</evidence>
<dbReference type="PROSITE" id="PS50090">
    <property type="entry name" value="MYB_LIKE"/>
    <property type="match status" value="1"/>
</dbReference>
<dbReference type="PANTHER" id="PTHR46459">
    <property type="entry name" value="E1A-BINDING PROTEIN P400-RELATED"/>
    <property type="match status" value="1"/>
</dbReference>
<proteinExistence type="predicted"/>
<feature type="compositionally biased region" description="Low complexity" evidence="9">
    <location>
        <begin position="28"/>
        <end position="47"/>
    </location>
</feature>
<feature type="domain" description="Helicase C-terminal" evidence="12">
    <location>
        <begin position="1845"/>
        <end position="2002"/>
    </location>
</feature>
<evidence type="ECO:0000256" key="6">
    <source>
        <dbReference type="ARBA" id="ARBA00022853"/>
    </source>
</evidence>
<evidence type="ECO:0000256" key="4">
    <source>
        <dbReference type="ARBA" id="ARBA00022806"/>
    </source>
</evidence>
<feature type="domain" description="Helicase ATP-binding" evidence="11">
    <location>
        <begin position="1059"/>
        <end position="1224"/>
    </location>
</feature>
<dbReference type="Pfam" id="PF15790">
    <property type="entry name" value="EP400_N"/>
    <property type="match status" value="1"/>
</dbReference>
<feature type="region of interest" description="Disordered" evidence="9">
    <location>
        <begin position="2058"/>
        <end position="2080"/>
    </location>
</feature>
<feature type="compositionally biased region" description="Acidic residues" evidence="9">
    <location>
        <begin position="962"/>
        <end position="972"/>
    </location>
</feature>
<feature type="region of interest" description="Disordered" evidence="9">
    <location>
        <begin position="1"/>
        <end position="74"/>
    </location>
</feature>
<evidence type="ECO:0000256" key="1">
    <source>
        <dbReference type="ARBA" id="ARBA00004123"/>
    </source>
</evidence>
<keyword evidence="2" id="KW-0547">Nucleotide-binding</keyword>
<feature type="region of interest" description="Disordered" evidence="9">
    <location>
        <begin position="1427"/>
        <end position="1498"/>
    </location>
</feature>
<feature type="domain" description="Myb-like" evidence="10">
    <location>
        <begin position="2309"/>
        <end position="2370"/>
    </location>
</feature>
<feature type="compositionally biased region" description="Low complexity" evidence="9">
    <location>
        <begin position="505"/>
        <end position="518"/>
    </location>
</feature>
<dbReference type="Gene3D" id="1.20.120.850">
    <property type="entry name" value="SWI2/SNF2 ATPases, N-terminal domain"/>
    <property type="match status" value="1"/>
</dbReference>
<evidence type="ECO:0000256" key="3">
    <source>
        <dbReference type="ARBA" id="ARBA00022801"/>
    </source>
</evidence>
<dbReference type="GO" id="GO:0006281">
    <property type="term" value="P:DNA repair"/>
    <property type="evidence" value="ECO:0007669"/>
    <property type="project" value="TreeGrafter"/>
</dbReference>
<dbReference type="InterPro" id="IPR014012">
    <property type="entry name" value="HSA_dom"/>
</dbReference>
<dbReference type="CDD" id="cd18793">
    <property type="entry name" value="SF2_C_SNF"/>
    <property type="match status" value="1"/>
</dbReference>
<dbReference type="EMBL" id="JAYKXH010000014">
    <property type="protein sequence ID" value="KAK7146249.1"/>
    <property type="molecule type" value="Genomic_DNA"/>
</dbReference>
<dbReference type="SMART" id="SM00573">
    <property type="entry name" value="HSA"/>
    <property type="match status" value="1"/>
</dbReference>
<evidence type="ECO:0000259" key="13">
    <source>
        <dbReference type="PROSITE" id="PS51204"/>
    </source>
</evidence>
<feature type="region of interest" description="Disordered" evidence="9">
    <location>
        <begin position="953"/>
        <end position="979"/>
    </location>
</feature>
<feature type="compositionally biased region" description="Polar residues" evidence="9">
    <location>
        <begin position="10"/>
        <end position="22"/>
    </location>
</feature>
<keyword evidence="15" id="KW-1185">Reference proteome</keyword>
<feature type="compositionally biased region" description="Polar residues" evidence="9">
    <location>
        <begin position="681"/>
        <end position="719"/>
    </location>
</feature>
<dbReference type="PROSITE" id="PS51192">
    <property type="entry name" value="HELICASE_ATP_BIND_1"/>
    <property type="match status" value="1"/>
</dbReference>
<dbReference type="GO" id="GO:0016787">
    <property type="term" value="F:hydrolase activity"/>
    <property type="evidence" value="ECO:0007669"/>
    <property type="project" value="UniProtKB-KW"/>
</dbReference>
<feature type="compositionally biased region" description="Low complexity" evidence="9">
    <location>
        <begin position="657"/>
        <end position="676"/>
    </location>
</feature>
<organism evidence="14 15">
    <name type="scientific">Phoxinus phoxinus</name>
    <name type="common">Eurasian minnow</name>
    <dbReference type="NCBI Taxonomy" id="58324"/>
    <lineage>
        <taxon>Eukaryota</taxon>
        <taxon>Metazoa</taxon>
        <taxon>Chordata</taxon>
        <taxon>Craniata</taxon>
        <taxon>Vertebrata</taxon>
        <taxon>Euteleostomi</taxon>
        <taxon>Actinopterygii</taxon>
        <taxon>Neopterygii</taxon>
        <taxon>Teleostei</taxon>
        <taxon>Ostariophysi</taxon>
        <taxon>Cypriniformes</taxon>
        <taxon>Leuciscidae</taxon>
        <taxon>Phoxininae</taxon>
        <taxon>Phoxinus</taxon>
    </lineage>
</organism>
<feature type="compositionally biased region" description="Low complexity" evidence="9">
    <location>
        <begin position="1441"/>
        <end position="1467"/>
    </location>
</feature>
<comment type="subcellular location">
    <subcellularLocation>
        <location evidence="1">Nucleus</location>
    </subcellularLocation>
</comment>
<evidence type="ECO:0008006" key="16">
    <source>
        <dbReference type="Google" id="ProtNLM"/>
    </source>
</evidence>
<evidence type="ECO:0000256" key="9">
    <source>
        <dbReference type="SAM" id="MobiDB-lite"/>
    </source>
</evidence>
<feature type="compositionally biased region" description="Low complexity" evidence="9">
    <location>
        <begin position="3028"/>
        <end position="3054"/>
    </location>
</feature>
<dbReference type="InterPro" id="IPR001650">
    <property type="entry name" value="Helicase_C-like"/>
</dbReference>
<dbReference type="InterPro" id="IPR000330">
    <property type="entry name" value="SNF2_N"/>
</dbReference>
<feature type="compositionally biased region" description="Basic and acidic residues" evidence="9">
    <location>
        <begin position="720"/>
        <end position="734"/>
    </location>
</feature>
<dbReference type="GO" id="GO:0006325">
    <property type="term" value="P:chromatin organization"/>
    <property type="evidence" value="ECO:0007669"/>
    <property type="project" value="UniProtKB-KW"/>
</dbReference>
<evidence type="ECO:0000313" key="14">
    <source>
        <dbReference type="EMBL" id="KAK7146249.1"/>
    </source>
</evidence>
<dbReference type="Pfam" id="PF00176">
    <property type="entry name" value="SNF2-rel_dom"/>
    <property type="match status" value="1"/>
</dbReference>
<dbReference type="GO" id="GO:0003677">
    <property type="term" value="F:DNA binding"/>
    <property type="evidence" value="ECO:0007669"/>
    <property type="project" value="UniProtKB-KW"/>
</dbReference>
<feature type="region of interest" description="Disordered" evidence="9">
    <location>
        <begin position="493"/>
        <end position="538"/>
    </location>
</feature>
<evidence type="ECO:0000256" key="5">
    <source>
        <dbReference type="ARBA" id="ARBA00022840"/>
    </source>
</evidence>
<dbReference type="Gene3D" id="1.10.10.60">
    <property type="entry name" value="Homeodomain-like"/>
    <property type="match status" value="1"/>
</dbReference>
<feature type="compositionally biased region" description="Acidic residues" evidence="9">
    <location>
        <begin position="902"/>
        <end position="916"/>
    </location>
</feature>
<feature type="region of interest" description="Disordered" evidence="9">
    <location>
        <begin position="234"/>
        <end position="272"/>
    </location>
</feature>
<name>A0AAN9CTA2_9TELE</name>
<keyword evidence="8" id="KW-0539">Nucleus</keyword>
<dbReference type="InterPro" id="IPR001005">
    <property type="entry name" value="SANT/Myb"/>
</dbReference>
<feature type="region of interest" description="Disordered" evidence="9">
    <location>
        <begin position="2235"/>
        <end position="2254"/>
    </location>
</feature>
<keyword evidence="5" id="KW-0067">ATP-binding</keyword>
<feature type="compositionally biased region" description="Low complexity" evidence="9">
    <location>
        <begin position="245"/>
        <end position="264"/>
    </location>
</feature>
<evidence type="ECO:0000256" key="7">
    <source>
        <dbReference type="ARBA" id="ARBA00023125"/>
    </source>
</evidence>
<feature type="region of interest" description="Disordered" evidence="9">
    <location>
        <begin position="1629"/>
        <end position="1684"/>
    </location>
</feature>
<feature type="region of interest" description="Disordered" evidence="9">
    <location>
        <begin position="3016"/>
        <end position="3077"/>
    </location>
</feature>
<feature type="region of interest" description="Disordered" evidence="9">
    <location>
        <begin position="653"/>
        <end position="734"/>
    </location>
</feature>
<feature type="region of interest" description="Disordered" evidence="9">
    <location>
        <begin position="2690"/>
        <end position="2713"/>
    </location>
</feature>
<dbReference type="InterPro" id="IPR049730">
    <property type="entry name" value="SNF2/RAD54-like_C"/>
</dbReference>
<dbReference type="InterPro" id="IPR031575">
    <property type="entry name" value="EP400_N"/>
</dbReference>
<dbReference type="SMART" id="SM00487">
    <property type="entry name" value="DEXDc"/>
    <property type="match status" value="1"/>
</dbReference>
<evidence type="ECO:0000259" key="11">
    <source>
        <dbReference type="PROSITE" id="PS51192"/>
    </source>
</evidence>
<feature type="region of interest" description="Disordered" evidence="9">
    <location>
        <begin position="862"/>
        <end position="924"/>
    </location>
</feature>
<dbReference type="PROSITE" id="PS51204">
    <property type="entry name" value="HSA"/>
    <property type="match status" value="1"/>
</dbReference>
<gene>
    <name evidence="14" type="ORF">R3I93_013865</name>
</gene>
<dbReference type="PROSITE" id="PS51194">
    <property type="entry name" value="HELICASE_CTER"/>
    <property type="match status" value="1"/>
</dbReference>
<dbReference type="Proteomes" id="UP001364617">
    <property type="component" value="Unassembled WGS sequence"/>
</dbReference>
<feature type="region of interest" description="Disordered" evidence="9">
    <location>
        <begin position="308"/>
        <end position="341"/>
    </location>
</feature>
<feature type="compositionally biased region" description="Low complexity" evidence="9">
    <location>
        <begin position="2690"/>
        <end position="2699"/>
    </location>
</feature>
<dbReference type="PANTHER" id="PTHR46459:SF1">
    <property type="entry name" value="E1A-BINDING PROTEIN P400"/>
    <property type="match status" value="1"/>
</dbReference>
<keyword evidence="6" id="KW-0156">Chromatin regulator</keyword>
<dbReference type="GO" id="GO:0035267">
    <property type="term" value="C:NuA4 histone acetyltransferase complex"/>
    <property type="evidence" value="ECO:0007669"/>
    <property type="project" value="TreeGrafter"/>
</dbReference>
<feature type="compositionally biased region" description="Polar residues" evidence="9">
    <location>
        <begin position="316"/>
        <end position="336"/>
    </location>
</feature>
<evidence type="ECO:0000256" key="2">
    <source>
        <dbReference type="ARBA" id="ARBA00022741"/>
    </source>
</evidence>
<evidence type="ECO:0000313" key="15">
    <source>
        <dbReference type="Proteomes" id="UP001364617"/>
    </source>
</evidence>
<dbReference type="SUPFAM" id="SSF52540">
    <property type="entry name" value="P-loop containing nucleoside triphosphate hydrolases"/>
    <property type="match status" value="3"/>
</dbReference>
<dbReference type="Pfam" id="PF07529">
    <property type="entry name" value="HSA"/>
    <property type="match status" value="1"/>
</dbReference>
<keyword evidence="7" id="KW-0238">DNA-binding</keyword>
<dbReference type="Gene3D" id="3.40.50.10810">
    <property type="entry name" value="Tandem AAA-ATPase domain"/>
    <property type="match status" value="1"/>
</dbReference>
<feature type="region of interest" description="Disordered" evidence="9">
    <location>
        <begin position="2491"/>
        <end position="2520"/>
    </location>
</feature>
<accession>A0AAN9CTA2</accession>
<feature type="domain" description="HSA" evidence="13">
    <location>
        <begin position="752"/>
        <end position="824"/>
    </location>
</feature>
<dbReference type="InterPro" id="IPR014001">
    <property type="entry name" value="Helicase_ATP-bd"/>
</dbReference>
<dbReference type="InterPro" id="IPR038718">
    <property type="entry name" value="SNF2-like_sf"/>
</dbReference>
<feature type="compositionally biased region" description="Low complexity" evidence="9">
    <location>
        <begin position="55"/>
        <end position="72"/>
    </location>
</feature>
<keyword evidence="4" id="KW-0347">Helicase</keyword>
<dbReference type="Pfam" id="PF00271">
    <property type="entry name" value="Helicase_C"/>
    <property type="match status" value="1"/>
</dbReference>
<dbReference type="GO" id="GO:0005524">
    <property type="term" value="F:ATP binding"/>
    <property type="evidence" value="ECO:0007669"/>
    <property type="project" value="UniProtKB-KW"/>
</dbReference>
<dbReference type="InterPro" id="IPR027417">
    <property type="entry name" value="P-loop_NTPase"/>
</dbReference>
<feature type="compositionally biased region" description="Polar residues" evidence="9">
    <location>
        <begin position="1468"/>
        <end position="1492"/>
    </location>
</feature>
<sequence>MHHGGGPPNVQRNLQRTKSFTGSEAEEQQQPQQSQQQQPMPVTQQQPANANHPQSPVTSFAPSASPSAPQSPNYQIIMSRSPVTGQNMNITLQNVNQQITLASLPLQSPASPGFQHQPQQWRFEPGSSSYIQVTSPLSQTLQPQSPTQHSPVPIQAVPRPNAPGSALGVCGQSPTRFVEAGIMVRQLNLGSPPAHFVYQDGAGLAQLTPSTAGAVQLTSPGTPGAIRERRLSQPHSQTGGTIHHLGPQSPAAAGAALPTLGSPGHITTSNLPPQISSIIQGQLARPMIFEKTAQGVVGASAAPSFGVPSAIPPSSPSRGNPPQGLASQSMTPTSMKKMQPRKLEEIAPSNPEVAQLRKQCLEHHGKKMESLKEVFKEYLIELFFLQHLQGNMMDYIAFKKKPCVPLFTYLRQNDLDLEDEEEEEEQSEVINDEVKVVTGKDGQTVTPVAIATQLPPNVSAAFSVQQQFQTHVGVAGGSISNPVDMEAFKRQQAMAQAGGMPPTPQTVQIGGQKQNQQQYDPSKGPPVQNAASLHTPPPQLPGRLPQGGIPMAGLPLSLSQGQAMLVDQQAPMSGGQLQVKVQGTGAVLAPVNPHAQLQAQLQQIQSGLHLQMQQQQQMQQSVMQPGQATVTLVRPGSDSSQPAQRLMSNSLSNAAMSPAPLTSPSSLPSPHTSVPVRTPCTGPSLSSVAQSKLASTNGTTGLKMSGLGQNPIGQNSQESSQDKQAEQAKLESHVHQRISDLRKEGQWSASRLPKLQEACRPKSHWDYLLEEMQWMAADFAQERRWKIAAAKKLVRTCARYHDEQKKMEEREKREEEMRLRHIASTIARGVDYFWSNIEQVVEIKLRFEIYDKQQKVLGLQKAASKGHCAKPAQSSGEKSDKENKGETGPSRKRKSSTTLSDVEVEDEESTIEEQEATEGSADQKAELADLTKEAEVPLDDLVKQYAGAYAEGFEWPQPSIQSEDEDREEADDMNSPLNSSHDAVLIDSLLSMDQYRGAERMASGPDGKPTKDIAEVAAATDLILPKGSARTTLTSRSSPPALLHGSLREYQQVGVEWLANLYRKNLNGILADETGLGKTVQTVAYFAHLACNQGIWGPHLVVVRTCKLLNWEMEFKRWCPGLKILLYLGSRRQRRYKRLRWCEPNSFHVCVTSYKLLLKDQSHFMRRRWRHLVLDEVQLIKNMTEKHWETIFNVKSQQRILLINTPLQNTLKELWTMIHFLLPGITHPYLSFPIKPGTDQNQDYCHKLVIRLHRMIQPFILRRSKRDVEKQMPKKYEHILKCRLSKRQKSMYEDILIQPSAQEALKTGHFVRVLEVLMQLQKICNHPDLIQPRDTHNSYICQPLQYNTPSLLLTALQQDQWKTVDMSLFDLISNEGKLTRYEAEEALPKLRMTKQLIEEIYSARDPPARPRPCKIKPMRLFQPVQYGTKPEGRLVPMTSSTTQAPRATAVTTAPTTTTNPVTAVTSTQPRGKSPLTTTTSTQASAIKSSTGPLLSGATPNPPSTPLAMGVTGVTAMPAVTPHAPAAHPLQPSLVTQRLVLSSQAQARLPSGDVVKVAQLVGQSRITQPETPVTLQFQGNKFTLSPSQLRQLTTGQPLQLQGNILQIVSAPGQPLLRPQGPPMVMPTVPQAVPVQNSSGTPPPATSSPQATNMAASVNPATTDTETNAKHSANATTQESSEERNRQLKERLASLLYANGRRSSRSVLYGSDLIKSCSIYEGRPPPTFPAPQHSRWSWVGRDSCIRAQQTCVSTVAPLRSAILSNTEQEVAACILLKRFSCILPAAVAPPPQLYASNPPPFYSIAQKSFRRLLQEVSAPHNAEIRNLACPPVTSFPDIHLLEMDSGKLEALSILLQKLSVENRRVLIFTQMASMLDILEAFLDHHHLTYVRLDESLSLEERRVQVKRFNRNRQIFCTILTNRCCSAMGHVFDADTIVFYDTDLNPSMDMRTQEWCDKIGRSKDIHIYRLESGNSIEEKLLKNGTKDLIREVAAQGMDYTLAFLTQRTIQDLFEVEAGSGEKVEEFVVLHQEPSPSESIPPHVARPYIQALNTIRLDTQYEDEEEKTEINRDVKSDKEEVGGQKEIDVEEGMREETSQLEELAAVMEQLTPIERYALHYLEYLHISEDERVIKERIEAAKRGWELQQQQKVKVEKEEQMILEDEEDLFTYTREDAYNMEYVFDNEDGQTELMPLWTPPTPPQDDNDIYIDSVICLMYDTAPMPESKLPPVYVRKERKRHMDPSALGRKKKKGHGESVIPPRSLFDKASLLKVRREGKDQKKNFSLKQQAPFAKPLPSLLKPAMEAGQDNPEWLISEDWALLQAVKQLLELPLNLTIVSPAHTPNWDLVSDVVNSCSRIYRSPKQCRSRYENVIIPREEGKLIYEANPKKNKTKSIYKSKNSRPLRTCQIYTQDDNATQIQLYNSRFELMKIIASKRSPPIKPLLGMNPFQKNPKHASVLAESGISYDKPLPPIQVASQRAERIAKEKKALAEQQRAQQLAQQQQQQTTGAAQPQGAAALTQAQPQATVAGTQATGVPQPNQPGAAAVPNTAVLTGAIKTTAVGTSIQPATATVSGNVIVNTVAGVSPGQFQANKRLASPVIPGALSTAGTATAQVVHTQQRTVPTTAAPAEVVTIATGQSVRAVTPVTASAVVSTNLTPGQSQTRTLVAPAPGMQLSQGKQLTQAQFQLLRQQQLHQPQQPQATSPQIKAVGKPQQELLKKQKLQMAAVAQGQQAASTQQPQQVHTTAAATGNPQIAAVAAPRAGAVLTGTTVTNLQVARLTRVPAPGPIQTQPGQTAQVTLTKPPPVVSVPAVVSSAGVTTLPVTVAGISVAIGQTQKTANLKIKDRNRRKSSISTGGQVVTHPFQVQQVQQLLHRQKQQAAAQAAVQKAAQPQQTQAAVQQKTAQTTAQQQQKVTYAATTQLQPGIKTQFFTTSIAQPQKPATAQQIQVAKLPQIVQQQIVSSPQQIQPQTVALTQAAPAAGSGQAQVQVIPAGTATATQVVQQKLLQQQVVSAAAASPQIQTPPPHSPAQQQSATTPASETPAQQAAATPQPQQGKGNTRTGAAMRSKTPAKPSGGS</sequence>
<dbReference type="FunFam" id="3.40.50.10810:FF:000005">
    <property type="entry name" value="Photoperiod-independent early flowering 1"/>
    <property type="match status" value="1"/>
</dbReference>